<dbReference type="RefSeq" id="WP_379584484.1">
    <property type="nucleotide sequence ID" value="NZ_JBHSQW010000021.1"/>
</dbReference>
<gene>
    <name evidence="2" type="ORF">ACFQE5_09535</name>
</gene>
<keyword evidence="3" id="KW-1185">Reference proteome</keyword>
<dbReference type="InterPro" id="IPR003346">
    <property type="entry name" value="Transposase_20"/>
</dbReference>
<evidence type="ECO:0000313" key="3">
    <source>
        <dbReference type="Proteomes" id="UP001596302"/>
    </source>
</evidence>
<organism evidence="2 3">
    <name type="scientific">Pseudonocardia hispaniensis</name>
    <dbReference type="NCBI Taxonomy" id="904933"/>
    <lineage>
        <taxon>Bacteria</taxon>
        <taxon>Bacillati</taxon>
        <taxon>Actinomycetota</taxon>
        <taxon>Actinomycetes</taxon>
        <taxon>Pseudonocardiales</taxon>
        <taxon>Pseudonocardiaceae</taxon>
        <taxon>Pseudonocardia</taxon>
    </lineage>
</organism>
<reference evidence="3" key="1">
    <citation type="journal article" date="2019" name="Int. J. Syst. Evol. Microbiol.">
        <title>The Global Catalogue of Microorganisms (GCM) 10K type strain sequencing project: providing services to taxonomists for standard genome sequencing and annotation.</title>
        <authorList>
            <consortium name="The Broad Institute Genomics Platform"/>
            <consortium name="The Broad Institute Genome Sequencing Center for Infectious Disease"/>
            <person name="Wu L."/>
            <person name="Ma J."/>
        </authorList>
    </citation>
    <scope>NUCLEOTIDE SEQUENCE [LARGE SCALE GENOMIC DNA]</scope>
    <source>
        <strain evidence="3">CCM 8391</strain>
    </source>
</reference>
<dbReference type="PANTHER" id="PTHR33055:SF16">
    <property type="entry name" value="TRANSPOSASE FOR INSERTION SEQUENCE ELEMENT IS1547"/>
    <property type="match status" value="1"/>
</dbReference>
<protein>
    <submittedName>
        <fullName evidence="2">Transposase</fullName>
    </submittedName>
</protein>
<dbReference type="InterPro" id="IPR047650">
    <property type="entry name" value="Transpos_IS110"/>
</dbReference>
<proteinExistence type="predicted"/>
<dbReference type="EMBL" id="JBHSQW010000021">
    <property type="protein sequence ID" value="MFC5994451.1"/>
    <property type="molecule type" value="Genomic_DNA"/>
</dbReference>
<accession>A0ABW1J0W5</accession>
<sequence length="311" mass="33738">RAALRATGLAEQHRGLRAWAIEGAGGYGAGLARHLAEAAEMVVELDRPVRPARRAGRKSDVLDAERAARDALARTRLAAPKTGPERAALAALLAARRSAVDAATTAQRQLRALVITAPEPVRARFRGHSTRTMIDIAGRVRPGAATADVEVFTVLTTLRALAGRIRALHTEAADDERAIRALVRSWRPDLLDLTGVGPIVAAVVLTAWSHPGRCRNDAAFAMLAGAAPIPASSGKTVRFRLNRSGNRQLNRALHTIALSRLRHDPDTRTYAEGRRAEGKTDREIKRCLKRYIARQLYRQLENPPTSATRAA</sequence>
<dbReference type="PANTHER" id="PTHR33055">
    <property type="entry name" value="TRANSPOSASE FOR INSERTION SEQUENCE ELEMENT IS1111A"/>
    <property type="match status" value="1"/>
</dbReference>
<evidence type="ECO:0000259" key="1">
    <source>
        <dbReference type="Pfam" id="PF02371"/>
    </source>
</evidence>
<dbReference type="Pfam" id="PF02371">
    <property type="entry name" value="Transposase_20"/>
    <property type="match status" value="1"/>
</dbReference>
<feature type="domain" description="Transposase IS116/IS110/IS902 C-terminal" evidence="1">
    <location>
        <begin position="190"/>
        <end position="271"/>
    </location>
</feature>
<comment type="caution">
    <text evidence="2">The sequence shown here is derived from an EMBL/GenBank/DDBJ whole genome shotgun (WGS) entry which is preliminary data.</text>
</comment>
<name>A0ABW1J0W5_9PSEU</name>
<dbReference type="Proteomes" id="UP001596302">
    <property type="component" value="Unassembled WGS sequence"/>
</dbReference>
<evidence type="ECO:0000313" key="2">
    <source>
        <dbReference type="EMBL" id="MFC5994451.1"/>
    </source>
</evidence>
<feature type="non-terminal residue" evidence="2">
    <location>
        <position position="1"/>
    </location>
</feature>